<protein>
    <submittedName>
        <fullName evidence="1">Uncharacterized protein</fullName>
    </submittedName>
</protein>
<organism evidence="1 2">
    <name type="scientific">Compostibacillus humi</name>
    <dbReference type="NCBI Taxonomy" id="1245525"/>
    <lineage>
        <taxon>Bacteria</taxon>
        <taxon>Bacillati</taxon>
        <taxon>Bacillota</taxon>
        <taxon>Bacilli</taxon>
        <taxon>Bacillales</taxon>
        <taxon>Bacillaceae</taxon>
        <taxon>Compostibacillus</taxon>
    </lineage>
</organism>
<evidence type="ECO:0000313" key="1">
    <source>
        <dbReference type="EMBL" id="GFZ87008.1"/>
    </source>
</evidence>
<sequence length="67" mass="7589">MTKINRKMLMQVDNLRKLPSVSLKLIPLLASKTDIDGRINITISEIENVRIMSKKVVKEALVTAKLK</sequence>
<dbReference type="Proteomes" id="UP000602050">
    <property type="component" value="Unassembled WGS sequence"/>
</dbReference>
<dbReference type="AlphaFoldDB" id="A0A8J2TSM6"/>
<reference evidence="1" key="2">
    <citation type="submission" date="2020-09" db="EMBL/GenBank/DDBJ databases">
        <authorList>
            <person name="Sun Q."/>
            <person name="Zhou Y."/>
        </authorList>
    </citation>
    <scope>NUCLEOTIDE SEQUENCE</scope>
    <source>
        <strain evidence="1">CGMCC 1.12360</strain>
    </source>
</reference>
<name>A0A8J2TSM6_9BACI</name>
<dbReference type="RefSeq" id="WP_188393101.1">
    <property type="nucleotide sequence ID" value="NZ_BMEV01000071.1"/>
</dbReference>
<comment type="caution">
    <text evidence="1">The sequence shown here is derived from an EMBL/GenBank/DDBJ whole genome shotgun (WGS) entry which is preliminary data.</text>
</comment>
<proteinExistence type="predicted"/>
<reference evidence="1" key="1">
    <citation type="journal article" date="2014" name="Int. J. Syst. Evol. Microbiol.">
        <title>Complete genome sequence of Corynebacterium casei LMG S-19264T (=DSM 44701T), isolated from a smear-ripened cheese.</title>
        <authorList>
            <consortium name="US DOE Joint Genome Institute (JGI-PGF)"/>
            <person name="Walter F."/>
            <person name="Albersmeier A."/>
            <person name="Kalinowski J."/>
            <person name="Ruckert C."/>
        </authorList>
    </citation>
    <scope>NUCLEOTIDE SEQUENCE</scope>
    <source>
        <strain evidence="1">CGMCC 1.12360</strain>
    </source>
</reference>
<gene>
    <name evidence="1" type="ORF">GCM10010978_28600</name>
</gene>
<evidence type="ECO:0000313" key="2">
    <source>
        <dbReference type="Proteomes" id="UP000602050"/>
    </source>
</evidence>
<accession>A0A8J2TSM6</accession>
<keyword evidence="2" id="KW-1185">Reference proteome</keyword>
<dbReference type="EMBL" id="BMEV01000071">
    <property type="protein sequence ID" value="GFZ87008.1"/>
    <property type="molecule type" value="Genomic_DNA"/>
</dbReference>